<dbReference type="RefSeq" id="WP_344564051.1">
    <property type="nucleotide sequence ID" value="NZ_BAAARJ010000005.1"/>
</dbReference>
<proteinExistence type="predicted"/>
<dbReference type="EMBL" id="BAAARJ010000005">
    <property type="protein sequence ID" value="GAA2605254.1"/>
    <property type="molecule type" value="Genomic_DNA"/>
</dbReference>
<accession>A0ABN3Q0I5</accession>
<dbReference type="Proteomes" id="UP001501447">
    <property type="component" value="Unassembled WGS sequence"/>
</dbReference>
<sequence>MEILIGCVGIGLLLYGAVYGIETKISRADRRVARVERKVDLILDHLGIQEHDPWLDEVAQLARSDKKIQAIKRYRELTGEGLKEAKEAVDRLV</sequence>
<organism evidence="2 3">
    <name type="scientific">Streptomyces axinellae</name>
    <dbReference type="NCBI Taxonomy" id="552788"/>
    <lineage>
        <taxon>Bacteria</taxon>
        <taxon>Bacillati</taxon>
        <taxon>Actinomycetota</taxon>
        <taxon>Actinomycetes</taxon>
        <taxon>Kitasatosporales</taxon>
        <taxon>Streptomycetaceae</taxon>
        <taxon>Streptomyces</taxon>
    </lineage>
</organism>
<dbReference type="InterPro" id="IPR013823">
    <property type="entry name" value="Ribosomal_bL12_C"/>
</dbReference>
<dbReference type="Pfam" id="PF00542">
    <property type="entry name" value="Ribosomal_L12"/>
    <property type="match status" value="1"/>
</dbReference>
<evidence type="ECO:0000313" key="3">
    <source>
        <dbReference type="Proteomes" id="UP001501447"/>
    </source>
</evidence>
<keyword evidence="3" id="KW-1185">Reference proteome</keyword>
<dbReference type="Gene3D" id="3.30.1390.10">
    <property type="match status" value="1"/>
</dbReference>
<evidence type="ECO:0000313" key="2">
    <source>
        <dbReference type="EMBL" id="GAA2605254.1"/>
    </source>
</evidence>
<gene>
    <name evidence="2" type="ORF">GCM10009863_18470</name>
</gene>
<dbReference type="InterPro" id="IPR014719">
    <property type="entry name" value="Ribosomal_bL12_C/ClpS-like"/>
</dbReference>
<evidence type="ECO:0000259" key="1">
    <source>
        <dbReference type="Pfam" id="PF00542"/>
    </source>
</evidence>
<reference evidence="2 3" key="1">
    <citation type="journal article" date="2019" name="Int. J. Syst. Evol. Microbiol.">
        <title>The Global Catalogue of Microorganisms (GCM) 10K type strain sequencing project: providing services to taxonomists for standard genome sequencing and annotation.</title>
        <authorList>
            <consortium name="The Broad Institute Genomics Platform"/>
            <consortium name="The Broad Institute Genome Sequencing Center for Infectious Disease"/>
            <person name="Wu L."/>
            <person name="Ma J."/>
        </authorList>
    </citation>
    <scope>NUCLEOTIDE SEQUENCE [LARGE SCALE GENOMIC DNA]</scope>
    <source>
        <strain evidence="2 3">JCM 16373</strain>
    </source>
</reference>
<comment type="caution">
    <text evidence="2">The sequence shown here is derived from an EMBL/GenBank/DDBJ whole genome shotgun (WGS) entry which is preliminary data.</text>
</comment>
<feature type="domain" description="Large ribosomal subunit protein bL12 C-terminal" evidence="1">
    <location>
        <begin position="64"/>
        <end position="91"/>
    </location>
</feature>
<protein>
    <recommendedName>
        <fullName evidence="1">Large ribosomal subunit protein bL12 C-terminal domain-containing protein</fullName>
    </recommendedName>
</protein>
<name>A0ABN3Q0I5_9ACTN</name>
<dbReference type="SUPFAM" id="SSF54736">
    <property type="entry name" value="ClpS-like"/>
    <property type="match status" value="1"/>
</dbReference>